<comment type="caution">
    <text evidence="2">The sequence shown here is derived from an EMBL/GenBank/DDBJ whole genome shotgun (WGS) entry which is preliminary data.</text>
</comment>
<dbReference type="Gene3D" id="3.90.1300.10">
    <property type="entry name" value="Amidase signature (AS) domain"/>
    <property type="match status" value="1"/>
</dbReference>
<gene>
    <name evidence="2" type="ORF">J4215_02950</name>
</gene>
<evidence type="ECO:0000313" key="3">
    <source>
        <dbReference type="Proteomes" id="UP000675968"/>
    </source>
</evidence>
<dbReference type="PANTHER" id="PTHR11895">
    <property type="entry name" value="TRANSAMIDASE"/>
    <property type="match status" value="1"/>
</dbReference>
<dbReference type="EMBL" id="JAGVWC010000010">
    <property type="protein sequence ID" value="MBS3061515.1"/>
    <property type="molecule type" value="Genomic_DNA"/>
</dbReference>
<evidence type="ECO:0000313" key="2">
    <source>
        <dbReference type="EMBL" id="MBS3061515.1"/>
    </source>
</evidence>
<organism evidence="2 3">
    <name type="scientific">Candidatus Iainarchaeum sp</name>
    <dbReference type="NCBI Taxonomy" id="3101447"/>
    <lineage>
        <taxon>Archaea</taxon>
        <taxon>Candidatus Iainarchaeota</taxon>
        <taxon>Candidatus Iainarchaeia</taxon>
        <taxon>Candidatus Iainarchaeales</taxon>
        <taxon>Candidatus Iainarchaeaceae</taxon>
        <taxon>Candidatus Iainarchaeum</taxon>
    </lineage>
</organism>
<protein>
    <submittedName>
        <fullName evidence="2">Aspartyl/glutamyl-tRNA amidotransferase subunit A</fullName>
    </submittedName>
</protein>
<dbReference type="GO" id="GO:0003824">
    <property type="term" value="F:catalytic activity"/>
    <property type="evidence" value="ECO:0007669"/>
    <property type="project" value="InterPro"/>
</dbReference>
<proteinExistence type="predicted"/>
<dbReference type="InterPro" id="IPR036928">
    <property type="entry name" value="AS_sf"/>
</dbReference>
<dbReference type="InterPro" id="IPR023631">
    <property type="entry name" value="Amidase_dom"/>
</dbReference>
<dbReference type="PANTHER" id="PTHR11895:SF7">
    <property type="entry name" value="GLUTAMYL-TRNA(GLN) AMIDOTRANSFERASE SUBUNIT A, MITOCHONDRIAL"/>
    <property type="match status" value="1"/>
</dbReference>
<evidence type="ECO:0000259" key="1">
    <source>
        <dbReference type="Pfam" id="PF01425"/>
    </source>
</evidence>
<reference evidence="2" key="2">
    <citation type="submission" date="2021-05" db="EMBL/GenBank/DDBJ databases">
        <title>Protein family content uncovers lineage relationships and bacterial pathway maintenance mechanisms in DPANN archaea.</title>
        <authorList>
            <person name="Castelle C.J."/>
            <person name="Meheust R."/>
            <person name="Jaffe A.L."/>
            <person name="Seitz K."/>
            <person name="Gong X."/>
            <person name="Baker B.J."/>
            <person name="Banfield J.F."/>
        </authorList>
    </citation>
    <scope>NUCLEOTIDE SEQUENCE</scope>
    <source>
        <strain evidence="2">RIFCSPLOWO2_01_FULL_AR10_48_17</strain>
    </source>
</reference>
<accession>A0A8T4LDZ2</accession>
<dbReference type="Pfam" id="PF01425">
    <property type="entry name" value="Amidase"/>
    <property type="match status" value="1"/>
</dbReference>
<dbReference type="InterPro" id="IPR000120">
    <property type="entry name" value="Amidase"/>
</dbReference>
<feature type="domain" description="Amidase" evidence="1">
    <location>
        <begin position="27"/>
        <end position="427"/>
    </location>
</feature>
<dbReference type="AlphaFoldDB" id="A0A8T4LDZ2"/>
<dbReference type="Proteomes" id="UP000675968">
    <property type="component" value="Unassembled WGS sequence"/>
</dbReference>
<reference evidence="2" key="1">
    <citation type="submission" date="2021-03" db="EMBL/GenBank/DDBJ databases">
        <authorList>
            <person name="Jaffe A."/>
        </authorList>
    </citation>
    <scope>NUCLEOTIDE SEQUENCE</scope>
    <source>
        <strain evidence="2">RIFCSPLOWO2_01_FULL_AR10_48_17</strain>
    </source>
</reference>
<name>A0A8T4LDZ2_9ARCH</name>
<sequence length="443" mass="47077">MKIMDEALVAKEKFGLFNAINPNPKAFSKGRLAGIGISVKDNICVEGLPSTAGSAILSNYVPVFNATVIEKVLAEGGLIVGKTSQDEFGFGTFSVNIGKGLSMPKNPVDPNRSCGGSSGGAAGFTRFASAPHTALAESTGGSIACPAAFCGVAGFTPTYGRVSRFGLIDYANSLDKIGSMGKTVSKASLLLEILMGFDPRDSTSVNQPVPEISNAKPVLKGKTIGIVEEFFGDGIDSKVSKSCENALDAAKSAGAKVVSVSLSKNARFGVAAYYLIAMAETSTNLAKYCGMRFGQSLPLQGHFDDFFSRVRSEFFGAEAKRRVILGTFSRMSGYRDAYYLKALKARSALMKEYFEVFKHCDVVCHPTMPFVAPRFSDIKKLSPMQNYAADLCTVPANLGGFPHLSIPVKEVEKLPVGLMLTGKHFDELSVAEIGKGIESVVNP</sequence>
<dbReference type="SUPFAM" id="SSF75304">
    <property type="entry name" value="Amidase signature (AS) enzymes"/>
    <property type="match status" value="1"/>
</dbReference>